<dbReference type="EMBL" id="JAKRCV010000039">
    <property type="protein sequence ID" value="MCG7322584.1"/>
    <property type="molecule type" value="Genomic_DNA"/>
</dbReference>
<organism evidence="2 3">
    <name type="scientific">Arsenicicoccus bolidensis</name>
    <dbReference type="NCBI Taxonomy" id="229480"/>
    <lineage>
        <taxon>Bacteria</taxon>
        <taxon>Bacillati</taxon>
        <taxon>Actinomycetota</taxon>
        <taxon>Actinomycetes</taxon>
        <taxon>Micrococcales</taxon>
        <taxon>Intrasporangiaceae</taxon>
        <taxon>Arsenicicoccus</taxon>
    </lineage>
</organism>
<reference evidence="2 3" key="1">
    <citation type="submission" date="2022-02" db="EMBL/GenBank/DDBJ databases">
        <title>Uncovering new skin microbiome diversity through culturing and metagenomics.</title>
        <authorList>
            <person name="Conlan S."/>
            <person name="Deming C."/>
            <person name="Nisc Comparative Sequencing Program N."/>
            <person name="Segre J.A."/>
        </authorList>
    </citation>
    <scope>NUCLEOTIDE SEQUENCE [LARGE SCALE GENOMIC DNA]</scope>
    <source>
        <strain evidence="2 3">ACRQZ</strain>
    </source>
</reference>
<dbReference type="InterPro" id="IPR014966">
    <property type="entry name" value="FRG-dom"/>
</dbReference>
<dbReference type="Pfam" id="PF08867">
    <property type="entry name" value="FRG"/>
    <property type="match status" value="1"/>
</dbReference>
<keyword evidence="3" id="KW-1185">Reference proteome</keyword>
<name>A0ABS9Q467_9MICO</name>
<proteinExistence type="predicted"/>
<evidence type="ECO:0000313" key="2">
    <source>
        <dbReference type="EMBL" id="MCG7322584.1"/>
    </source>
</evidence>
<evidence type="ECO:0000259" key="1">
    <source>
        <dbReference type="SMART" id="SM00901"/>
    </source>
</evidence>
<comment type="caution">
    <text evidence="2">The sequence shown here is derived from an EMBL/GenBank/DDBJ whole genome shotgun (WGS) entry which is preliminary data.</text>
</comment>
<sequence>MTTIDWESSGWGLRISSVDELMRLVSRLTLTRVLGERIVWRGVRCASWPIESSLQRAIRDYPDYYEAARHERGPDLLRQAERSLITLARDWGIGANNGAFHTDLQVLATLQHHGVPTRLLDVTTDPVTALWFACAFPPSRGEDDSEDAALFAFATAGEEELTMTVPEGTVSELDDGLAWSLNQALSAGASRPVLVRPAFPDARMLAQSGRFLIGQPASQAPEGAADDERRESPIPGLRAVTYDQVEASSNGPSLRALLEHEPPSEPVHIPFAAVVIPRALVREVCKVVLDQYDKTYRALLPDPAGLADAVRQQAVRLPQWAPRHGPTVSDGVMKKLDDRVDEQLRASGPL</sequence>
<protein>
    <submittedName>
        <fullName evidence="2">FRG domain-containing protein</fullName>
    </submittedName>
</protein>
<gene>
    <name evidence="2" type="ORF">MHL29_11920</name>
</gene>
<dbReference type="SMART" id="SM00901">
    <property type="entry name" value="FRG"/>
    <property type="match status" value="1"/>
</dbReference>
<evidence type="ECO:0000313" key="3">
    <source>
        <dbReference type="Proteomes" id="UP001521931"/>
    </source>
</evidence>
<dbReference type="RefSeq" id="WP_239264852.1">
    <property type="nucleotide sequence ID" value="NZ_DAMCTM010000012.1"/>
</dbReference>
<feature type="domain" description="FRG" evidence="1">
    <location>
        <begin position="34"/>
        <end position="151"/>
    </location>
</feature>
<accession>A0ABS9Q467</accession>
<dbReference type="Proteomes" id="UP001521931">
    <property type="component" value="Unassembled WGS sequence"/>
</dbReference>